<dbReference type="EMBL" id="KB743435">
    <property type="protein sequence ID" value="EOA98752.1"/>
    <property type="molecule type" value="Genomic_DNA"/>
</dbReference>
<accession>R0LER1</accession>
<feature type="region of interest" description="Disordered" evidence="1">
    <location>
        <begin position="42"/>
        <end position="170"/>
    </location>
</feature>
<sequence length="170" mass="17118">MQLCPGGYRNVGRSLVCILWDSKSWAPLLRTEACLAQQGFSCRDPSKKPPSGPQKASQQGAELAAGERAGGAGVPVSPRSPPPVPGLGGAALPLSPALAPAGCQSSAAASGAPSITAGRAGPPAPLRGPRSGAVGLEKAPRGMLDASPRARSRKCSRGQGGSLREAHLWQ</sequence>
<evidence type="ECO:0000313" key="3">
    <source>
        <dbReference type="Proteomes" id="UP000296049"/>
    </source>
</evidence>
<dbReference type="AlphaFoldDB" id="R0LER1"/>
<organism evidence="2 3">
    <name type="scientific">Anas platyrhynchos</name>
    <name type="common">Mallard</name>
    <name type="synonym">Anas boschas</name>
    <dbReference type="NCBI Taxonomy" id="8839"/>
    <lineage>
        <taxon>Eukaryota</taxon>
        <taxon>Metazoa</taxon>
        <taxon>Chordata</taxon>
        <taxon>Craniata</taxon>
        <taxon>Vertebrata</taxon>
        <taxon>Euteleostomi</taxon>
        <taxon>Archelosauria</taxon>
        <taxon>Archosauria</taxon>
        <taxon>Dinosauria</taxon>
        <taxon>Saurischia</taxon>
        <taxon>Theropoda</taxon>
        <taxon>Coelurosauria</taxon>
        <taxon>Aves</taxon>
        <taxon>Neognathae</taxon>
        <taxon>Galloanserae</taxon>
        <taxon>Anseriformes</taxon>
        <taxon>Anatidae</taxon>
        <taxon>Anatinae</taxon>
        <taxon>Anas</taxon>
    </lineage>
</organism>
<evidence type="ECO:0000256" key="1">
    <source>
        <dbReference type="SAM" id="MobiDB-lite"/>
    </source>
</evidence>
<evidence type="ECO:0000313" key="2">
    <source>
        <dbReference type="EMBL" id="EOA98752.1"/>
    </source>
</evidence>
<name>R0LER1_ANAPL</name>
<protein>
    <submittedName>
        <fullName evidence="2">Uncharacterized protein</fullName>
    </submittedName>
</protein>
<reference evidence="3" key="1">
    <citation type="journal article" date="2013" name="Nat. Genet.">
        <title>The duck genome and transcriptome provide insight into an avian influenza virus reservoir species.</title>
        <authorList>
            <person name="Huang Y."/>
            <person name="Li Y."/>
            <person name="Burt D.W."/>
            <person name="Chen H."/>
            <person name="Zhang Y."/>
            <person name="Qian W."/>
            <person name="Kim H."/>
            <person name="Gan S."/>
            <person name="Zhao Y."/>
            <person name="Li J."/>
            <person name="Yi K."/>
            <person name="Feng H."/>
            <person name="Zhu P."/>
            <person name="Li B."/>
            <person name="Liu Q."/>
            <person name="Fairley S."/>
            <person name="Magor K.E."/>
            <person name="Du Z."/>
            <person name="Hu X."/>
            <person name="Goodman L."/>
            <person name="Tafer H."/>
            <person name="Vignal A."/>
            <person name="Lee T."/>
            <person name="Kim K.W."/>
            <person name="Sheng Z."/>
            <person name="An Y."/>
            <person name="Searle S."/>
            <person name="Herrero J."/>
            <person name="Groenen M.A."/>
            <person name="Crooijmans R.P."/>
            <person name="Faraut T."/>
            <person name="Cai Q."/>
            <person name="Webster R.G."/>
            <person name="Aldridge J.R."/>
            <person name="Warren W.C."/>
            <person name="Bartschat S."/>
            <person name="Kehr S."/>
            <person name="Marz M."/>
            <person name="Stadler P.F."/>
            <person name="Smith J."/>
            <person name="Kraus R.H."/>
            <person name="Zhao Y."/>
            <person name="Ren L."/>
            <person name="Fei J."/>
            <person name="Morisson M."/>
            <person name="Kaiser P."/>
            <person name="Griffin D.K."/>
            <person name="Rao M."/>
            <person name="Pitel F."/>
            <person name="Wang J."/>
            <person name="Li N."/>
        </authorList>
    </citation>
    <scope>NUCLEOTIDE SEQUENCE [LARGE SCALE GENOMIC DNA]</scope>
</reference>
<proteinExistence type="predicted"/>
<gene>
    <name evidence="2" type="ORF">Anapl_02927</name>
</gene>
<dbReference type="Proteomes" id="UP000296049">
    <property type="component" value="Unassembled WGS sequence"/>
</dbReference>
<feature type="compositionally biased region" description="Low complexity" evidence="1">
    <location>
        <begin position="90"/>
        <end position="133"/>
    </location>
</feature>
<keyword evidence="3" id="KW-1185">Reference proteome</keyword>